<protein>
    <submittedName>
        <fullName evidence="1">Uncharacterized protein</fullName>
    </submittedName>
</protein>
<sequence>MPRPPRTPAHQAARALLRGTVGQHCASPHAALTTAIPEEEWHALLEGRATRFFMTNGQRARKAVKKRHPMRPAGSQ</sequence>
<dbReference type="Proteomes" id="UP001595803">
    <property type="component" value="Unassembled WGS sequence"/>
</dbReference>
<reference evidence="2" key="1">
    <citation type="journal article" date="2019" name="Int. J. Syst. Evol. Microbiol.">
        <title>The Global Catalogue of Microorganisms (GCM) 10K type strain sequencing project: providing services to taxonomists for standard genome sequencing and annotation.</title>
        <authorList>
            <consortium name="The Broad Institute Genomics Platform"/>
            <consortium name="The Broad Institute Genome Sequencing Center for Infectious Disease"/>
            <person name="Wu L."/>
            <person name="Ma J."/>
        </authorList>
    </citation>
    <scope>NUCLEOTIDE SEQUENCE [LARGE SCALE GENOMIC DNA]</scope>
    <source>
        <strain evidence="2">CCTCC AB 2017081</strain>
    </source>
</reference>
<proteinExistence type="predicted"/>
<keyword evidence="2" id="KW-1185">Reference proteome</keyword>
<evidence type="ECO:0000313" key="2">
    <source>
        <dbReference type="Proteomes" id="UP001595803"/>
    </source>
</evidence>
<organism evidence="1 2">
    <name type="scientific">Deinococcus rufus</name>
    <dbReference type="NCBI Taxonomy" id="2136097"/>
    <lineage>
        <taxon>Bacteria</taxon>
        <taxon>Thermotogati</taxon>
        <taxon>Deinococcota</taxon>
        <taxon>Deinococci</taxon>
        <taxon>Deinococcales</taxon>
        <taxon>Deinococcaceae</taxon>
        <taxon>Deinococcus</taxon>
    </lineage>
</organism>
<name>A0ABV7ZEQ4_9DEIO</name>
<gene>
    <name evidence="1" type="ORF">ACFOSB_18110</name>
</gene>
<dbReference type="EMBL" id="JBHRZG010000024">
    <property type="protein sequence ID" value="MFC3834776.1"/>
    <property type="molecule type" value="Genomic_DNA"/>
</dbReference>
<comment type="caution">
    <text evidence="1">The sequence shown here is derived from an EMBL/GenBank/DDBJ whole genome shotgun (WGS) entry which is preliminary data.</text>
</comment>
<evidence type="ECO:0000313" key="1">
    <source>
        <dbReference type="EMBL" id="MFC3834776.1"/>
    </source>
</evidence>
<dbReference type="RefSeq" id="WP_322472239.1">
    <property type="nucleotide sequence ID" value="NZ_JBHRZG010000024.1"/>
</dbReference>
<accession>A0ABV7ZEQ4</accession>